<dbReference type="PANTHER" id="PTHR12320:SF65">
    <property type="entry name" value="PROTEIN PHOSPHATASE"/>
    <property type="match status" value="1"/>
</dbReference>
<comment type="catalytic activity">
    <reaction evidence="1">
        <text>O-phospho-L-seryl-[protein] + H2O = L-seryl-[protein] + phosphate</text>
        <dbReference type="Rhea" id="RHEA:20629"/>
        <dbReference type="Rhea" id="RHEA-COMP:9863"/>
        <dbReference type="Rhea" id="RHEA-COMP:11604"/>
        <dbReference type="ChEBI" id="CHEBI:15377"/>
        <dbReference type="ChEBI" id="CHEBI:29999"/>
        <dbReference type="ChEBI" id="CHEBI:43474"/>
        <dbReference type="ChEBI" id="CHEBI:83421"/>
        <dbReference type="EC" id="3.1.3.16"/>
    </reaction>
</comment>
<keyword evidence="1" id="KW-0378">Hydrolase</keyword>
<accession>A0AAV9LA17</accession>
<keyword evidence="1" id="KW-0479">Metal-binding</keyword>
<keyword evidence="1" id="KW-0460">Magnesium</keyword>
<comment type="similarity">
    <text evidence="1">Belongs to the PP2C family.</text>
</comment>
<dbReference type="InterPro" id="IPR039123">
    <property type="entry name" value="PPTC7"/>
</dbReference>
<evidence type="ECO:0000313" key="3">
    <source>
        <dbReference type="Proteomes" id="UP001311915"/>
    </source>
</evidence>
<dbReference type="PANTHER" id="PTHR12320">
    <property type="entry name" value="PROTEIN PHOSPHATASE 2C"/>
    <property type="match status" value="1"/>
</dbReference>
<comment type="caution">
    <text evidence="2">The sequence shown here is derived from an EMBL/GenBank/DDBJ whole genome shotgun (WGS) entry which is preliminary data.</text>
</comment>
<name>A0AAV9LA17_9SOLN</name>
<comment type="cofactor">
    <cofactor evidence="1">
        <name>Mn(2+)</name>
        <dbReference type="ChEBI" id="CHEBI:29035"/>
    </cofactor>
</comment>
<dbReference type="AlphaFoldDB" id="A0AAV9LA17"/>
<evidence type="ECO:0000256" key="1">
    <source>
        <dbReference type="RuleBase" id="RU366020"/>
    </source>
</evidence>
<keyword evidence="3" id="KW-1185">Reference proteome</keyword>
<dbReference type="EMBL" id="JAWPEI010000007">
    <property type="protein sequence ID" value="KAK4721212.1"/>
    <property type="molecule type" value="Genomic_DNA"/>
</dbReference>
<protein>
    <recommendedName>
        <fullName evidence="1">Protein phosphatase</fullName>
        <ecNumber evidence="1">3.1.3.16</ecNumber>
    </recommendedName>
</protein>
<keyword evidence="1" id="KW-0464">Manganese</keyword>
<sequence>MKMAAGSFYLPKSNKAPLEEDTHFICIEEKIIGVADGVDSWAKKGIDSGEYSRQLVRNAELSIHK</sequence>
<dbReference type="Proteomes" id="UP001311915">
    <property type="component" value="Unassembled WGS sequence"/>
</dbReference>
<proteinExistence type="inferred from homology"/>
<gene>
    <name evidence="2" type="ORF">R3W88_011445</name>
</gene>
<dbReference type="GO" id="GO:0046872">
    <property type="term" value="F:metal ion binding"/>
    <property type="evidence" value="ECO:0007669"/>
    <property type="project" value="UniProtKB-UniRule"/>
</dbReference>
<comment type="catalytic activity">
    <reaction evidence="1">
        <text>O-phospho-L-threonyl-[protein] + H2O = L-threonyl-[protein] + phosphate</text>
        <dbReference type="Rhea" id="RHEA:47004"/>
        <dbReference type="Rhea" id="RHEA-COMP:11060"/>
        <dbReference type="Rhea" id="RHEA-COMP:11605"/>
        <dbReference type="ChEBI" id="CHEBI:15377"/>
        <dbReference type="ChEBI" id="CHEBI:30013"/>
        <dbReference type="ChEBI" id="CHEBI:43474"/>
        <dbReference type="ChEBI" id="CHEBI:61977"/>
        <dbReference type="EC" id="3.1.3.16"/>
    </reaction>
</comment>
<keyword evidence="1" id="KW-0904">Protein phosphatase</keyword>
<comment type="cofactor">
    <cofactor evidence="1">
        <name>Mg(2+)</name>
        <dbReference type="ChEBI" id="CHEBI:18420"/>
    </cofactor>
</comment>
<organism evidence="2 3">
    <name type="scientific">Solanum pinnatisectum</name>
    <name type="common">tansyleaf nightshade</name>
    <dbReference type="NCBI Taxonomy" id="50273"/>
    <lineage>
        <taxon>Eukaryota</taxon>
        <taxon>Viridiplantae</taxon>
        <taxon>Streptophyta</taxon>
        <taxon>Embryophyta</taxon>
        <taxon>Tracheophyta</taxon>
        <taxon>Spermatophyta</taxon>
        <taxon>Magnoliopsida</taxon>
        <taxon>eudicotyledons</taxon>
        <taxon>Gunneridae</taxon>
        <taxon>Pentapetalae</taxon>
        <taxon>asterids</taxon>
        <taxon>lamiids</taxon>
        <taxon>Solanales</taxon>
        <taxon>Solanaceae</taxon>
        <taxon>Solanoideae</taxon>
        <taxon>Solaneae</taxon>
        <taxon>Solanum</taxon>
    </lineage>
</organism>
<evidence type="ECO:0000313" key="2">
    <source>
        <dbReference type="EMBL" id="KAK4721212.1"/>
    </source>
</evidence>
<dbReference type="GO" id="GO:0004722">
    <property type="term" value="F:protein serine/threonine phosphatase activity"/>
    <property type="evidence" value="ECO:0007669"/>
    <property type="project" value="UniProtKB-EC"/>
</dbReference>
<reference evidence="2 3" key="1">
    <citation type="submission" date="2023-10" db="EMBL/GenBank/DDBJ databases">
        <title>Genome-Wide Identification Analysis in wild type Solanum Pinnatisectum Reveals Some Genes Defensing Phytophthora Infestans.</title>
        <authorList>
            <person name="Sun C."/>
        </authorList>
    </citation>
    <scope>NUCLEOTIDE SEQUENCE [LARGE SCALE GENOMIC DNA]</scope>
    <source>
        <strain evidence="2">LQN</strain>
        <tissue evidence="2">Leaf</tissue>
    </source>
</reference>
<dbReference type="EC" id="3.1.3.16" evidence="1"/>